<name>A0A373A1N6_9ACTN</name>
<evidence type="ECO:0000256" key="1">
    <source>
        <dbReference type="SAM" id="Coils"/>
    </source>
</evidence>
<evidence type="ECO:0000259" key="3">
    <source>
        <dbReference type="Pfam" id="PF13600"/>
    </source>
</evidence>
<organism evidence="4 5">
    <name type="scientific">Kitasatospora xanthocidica</name>
    <dbReference type="NCBI Taxonomy" id="83382"/>
    <lineage>
        <taxon>Bacteria</taxon>
        <taxon>Bacillati</taxon>
        <taxon>Actinomycetota</taxon>
        <taxon>Actinomycetes</taxon>
        <taxon>Kitasatosporales</taxon>
        <taxon>Streptomycetaceae</taxon>
        <taxon>Kitasatospora</taxon>
    </lineage>
</organism>
<comment type="caution">
    <text evidence="4">The sequence shown here is derived from an EMBL/GenBank/DDBJ whole genome shotgun (WGS) entry which is preliminary data.</text>
</comment>
<evidence type="ECO:0000313" key="5">
    <source>
        <dbReference type="Proteomes" id="UP000263377"/>
    </source>
</evidence>
<dbReference type="InterPro" id="IPR037291">
    <property type="entry name" value="DUF4139"/>
</dbReference>
<gene>
    <name evidence="4" type="ORF">DR950_33310</name>
</gene>
<dbReference type="AlphaFoldDB" id="A0A373A1N6"/>
<evidence type="ECO:0000313" key="4">
    <source>
        <dbReference type="EMBL" id="RGD61971.1"/>
    </source>
</evidence>
<dbReference type="NCBIfam" id="TIGR02231">
    <property type="entry name" value="mucoidy inhibitor MuiA family protein"/>
    <property type="match status" value="1"/>
</dbReference>
<dbReference type="InterPro" id="IPR025554">
    <property type="entry name" value="DUF4140"/>
</dbReference>
<feature type="coiled-coil region" evidence="1">
    <location>
        <begin position="156"/>
        <end position="190"/>
    </location>
</feature>
<feature type="domain" description="DUF4140" evidence="3">
    <location>
        <begin position="19"/>
        <end position="120"/>
    </location>
</feature>
<dbReference type="EMBL" id="QVIG01000001">
    <property type="protein sequence ID" value="RGD61971.1"/>
    <property type="molecule type" value="Genomic_DNA"/>
</dbReference>
<dbReference type="InterPro" id="IPR011935">
    <property type="entry name" value="CHP02231"/>
</dbReference>
<keyword evidence="5" id="KW-1185">Reference proteome</keyword>
<protein>
    <submittedName>
        <fullName evidence="4">Mucoidy inhibitor MuiA family protein</fullName>
    </submittedName>
</protein>
<evidence type="ECO:0000259" key="2">
    <source>
        <dbReference type="Pfam" id="PF13598"/>
    </source>
</evidence>
<dbReference type="Pfam" id="PF13598">
    <property type="entry name" value="DUF4139"/>
    <property type="match status" value="1"/>
</dbReference>
<dbReference type="PANTHER" id="PTHR31005">
    <property type="entry name" value="DUF4139 DOMAIN-CONTAINING PROTEIN"/>
    <property type="match status" value="1"/>
</dbReference>
<reference evidence="4 5" key="1">
    <citation type="submission" date="2018-08" db="EMBL/GenBank/DDBJ databases">
        <title>Diversity &amp; Physiological Properties of Lignin-Decomposing Actinobacteria from Soil.</title>
        <authorList>
            <person name="Roh S.G."/>
            <person name="Kim S.B."/>
        </authorList>
    </citation>
    <scope>NUCLEOTIDE SEQUENCE [LARGE SCALE GENOMIC DNA]</scope>
    <source>
        <strain evidence="4 5">MMS17-GH009</strain>
    </source>
</reference>
<dbReference type="PANTHER" id="PTHR31005:SF8">
    <property type="entry name" value="DUF4139 DOMAIN-CONTAINING PROTEIN"/>
    <property type="match status" value="1"/>
</dbReference>
<keyword evidence="1" id="KW-0175">Coiled coil</keyword>
<dbReference type="Proteomes" id="UP000263377">
    <property type="component" value="Unassembled WGS sequence"/>
</dbReference>
<dbReference type="Pfam" id="PF13600">
    <property type="entry name" value="DUF4140"/>
    <property type="match status" value="1"/>
</dbReference>
<accession>A0A373A1N6</accession>
<feature type="domain" description="DUF4139" evidence="2">
    <location>
        <begin position="212"/>
        <end position="513"/>
    </location>
</feature>
<dbReference type="RefSeq" id="WP_117490107.1">
    <property type="nucleotide sequence ID" value="NZ_QVIG01000001.1"/>
</dbReference>
<proteinExistence type="predicted"/>
<sequence>MTVETRPLPVTLPLPVTAVTCLEDRGQVERGTTVALAAGVQRLRLGPLTALAVDRTLRVESGTDGVRVLESRLVRGWAPRAPLPPGPEDSDLRHRLHRLDAESRLADQARARLEARLALLAQLSADLLREIGEAAGLGELEPNRWARELDRVDAERERYGEELRATHSRLRRLEEERSQALTALDEAEEDPAELTAHLELTVEAARPGPAELTVSHLVPCALWRPSYRATLDGGELRLESEAVVWQRTGEDWTNARLTFSTARSALATAPPAVAEDVLVLRERTDEERRTVEVELREEAVAVLGPASRVPGVDDGGEVRVLPAPAPATVPSDGRAHRVPLGAFTGPAGSEYACAPELSPLVTQVVRFRNAAGHPLLSGPVELVRGSGFTGRGELRFTAAGAEAELSFGSSDGYRVVRESEERQATAGLTGRQTTTRTVRLHLSRFSGPEERDERVVTVRERVPVSEVSAVEVRLRKEECSPAPDSFDAEGIVRWDVPLAPGARRTLTLVYEVSTSAKVAGL</sequence>